<evidence type="ECO:0000313" key="2">
    <source>
        <dbReference type="Proteomes" id="UP000509548"/>
    </source>
</evidence>
<accession>A0A9Q6WKG7</accession>
<gene>
    <name evidence="1" type="ORF">A9O66_04025</name>
</gene>
<organism evidence="1 2">
    <name type="scientific">Paraburkholderia caribensis</name>
    <dbReference type="NCBI Taxonomy" id="75105"/>
    <lineage>
        <taxon>Bacteria</taxon>
        <taxon>Pseudomonadati</taxon>
        <taxon>Pseudomonadota</taxon>
        <taxon>Betaproteobacteria</taxon>
        <taxon>Burkholderiales</taxon>
        <taxon>Burkholderiaceae</taxon>
        <taxon>Paraburkholderia</taxon>
    </lineage>
</organism>
<reference evidence="1 2" key="1">
    <citation type="journal article" date="2014" name="Genome Announc.">
        <title>Draft Genome Sequence of the Haloacid-Degrading Burkholderia caribensis Strain MBA4.</title>
        <authorList>
            <person name="Pan Y."/>
            <person name="Kong K.F."/>
            <person name="Tsang J.S."/>
        </authorList>
    </citation>
    <scope>NUCLEOTIDE SEQUENCE [LARGE SCALE GENOMIC DNA]</scope>
    <source>
        <strain evidence="1 2">852011</strain>
    </source>
</reference>
<dbReference type="Proteomes" id="UP000509548">
    <property type="component" value="Chromosome 1"/>
</dbReference>
<dbReference type="EMBL" id="CP015958">
    <property type="protein sequence ID" value="QLB61624.1"/>
    <property type="molecule type" value="Genomic_DNA"/>
</dbReference>
<protein>
    <recommendedName>
        <fullName evidence="3">Beta protein</fullName>
    </recommendedName>
</protein>
<dbReference type="AlphaFoldDB" id="A0A9Q6WKG7"/>
<dbReference type="Pfam" id="PF14350">
    <property type="entry name" value="Beta_protein"/>
    <property type="match status" value="1"/>
</dbReference>
<evidence type="ECO:0000313" key="1">
    <source>
        <dbReference type="EMBL" id="QLB61624.1"/>
    </source>
</evidence>
<name>A0A9Q6WKG7_9BURK</name>
<proteinExistence type="predicted"/>
<sequence>MFTHNHYVPVLKWRQGEYMALSRLSSAVKNWVTPLFEMPTEAWDFEAEAPAKSLDDHLAKFGSRLKQKWDARRCFVDSPFIDGTAKTANGKHHLVHIFDLARAAGAQPVPVVGIGRAPAYVSAVKSIVQQDNRGLCLRLVPDDFDVSLHTDIGALLTKIGADVGQCDLVLDCAADIAKSAKTQALVWKGLLDQVPGLADWRSITVAGTAFPQNLPASSYRPTGTARRDDWLGYKALLSLLPSGARVPTFGDYAVAHPQTEMIDPRMLDPNAKVKYTINDEWFIAMGSQVKKNGRGQYAGICGTIVSAVPPVFMGASYSYGDKYIEDCANGTGSTGGASTWPTVGSNHHVTKVVRDVATLFGASTLP</sequence>
<dbReference type="InterPro" id="IPR025683">
    <property type="entry name" value="Protein_beta"/>
</dbReference>
<evidence type="ECO:0008006" key="3">
    <source>
        <dbReference type="Google" id="ProtNLM"/>
    </source>
</evidence>